<evidence type="ECO:0000313" key="8">
    <source>
        <dbReference type="Proteomes" id="UP000317265"/>
    </source>
</evidence>
<keyword evidence="2" id="KW-0408">Iron</keyword>
<dbReference type="GO" id="GO:0003824">
    <property type="term" value="F:catalytic activity"/>
    <property type="evidence" value="ECO:0007669"/>
    <property type="project" value="InterPro"/>
</dbReference>
<reference evidence="6 8" key="1">
    <citation type="journal article" date="2019" name="Nat. Microbiol.">
        <title>Expanding anaerobic alkane metabolism in the domain of Archaea.</title>
        <authorList>
            <person name="Wang Y."/>
            <person name="Wegener G."/>
            <person name="Hou J."/>
            <person name="Wang F."/>
            <person name="Xiao X."/>
        </authorList>
    </citation>
    <scope>NUCLEOTIDE SEQUENCE [LARGE SCALE GENOMIC DNA]</scope>
    <source>
        <strain evidence="6">WYZ-LMO11</strain>
    </source>
</reference>
<dbReference type="InterPro" id="IPR040086">
    <property type="entry name" value="MJ0683-like"/>
</dbReference>
<dbReference type="SFLD" id="SFLDG01084">
    <property type="entry name" value="Uncharacterised_Radical_SAM_Su"/>
    <property type="match status" value="1"/>
</dbReference>
<name>A0A520KGL4_9CREN</name>
<dbReference type="Proteomes" id="UP000316080">
    <property type="component" value="Unassembled WGS sequence"/>
</dbReference>
<dbReference type="Proteomes" id="UP000317265">
    <property type="component" value="Unassembled WGS sequence"/>
</dbReference>
<dbReference type="EMBL" id="QNVI01000060">
    <property type="protein sequence ID" value="TDA38065.1"/>
    <property type="molecule type" value="Genomic_DNA"/>
</dbReference>
<dbReference type="InterPro" id="IPR058240">
    <property type="entry name" value="rSAM_sf"/>
</dbReference>
<keyword evidence="1" id="KW-0479">Metal-binding</keyword>
<evidence type="ECO:0000256" key="2">
    <source>
        <dbReference type="ARBA" id="ARBA00023004"/>
    </source>
</evidence>
<dbReference type="Pfam" id="PF04055">
    <property type="entry name" value="Radical_SAM"/>
    <property type="match status" value="1"/>
</dbReference>
<gene>
    <name evidence="6" type="ORF">DSO09_05220</name>
    <name evidence="5" type="ORF">EF809_01025</name>
</gene>
<evidence type="ECO:0000313" key="7">
    <source>
        <dbReference type="Proteomes" id="UP000316080"/>
    </source>
</evidence>
<dbReference type="Gene3D" id="3.80.30.30">
    <property type="match status" value="1"/>
</dbReference>
<dbReference type="GO" id="GO:0051536">
    <property type="term" value="F:iron-sulfur cluster binding"/>
    <property type="evidence" value="ECO:0007669"/>
    <property type="project" value="UniProtKB-KW"/>
</dbReference>
<keyword evidence="3" id="KW-0411">Iron-sulfur</keyword>
<dbReference type="SFLD" id="SFLDS00029">
    <property type="entry name" value="Radical_SAM"/>
    <property type="match status" value="1"/>
</dbReference>
<dbReference type="AlphaFoldDB" id="A0A520KGL4"/>
<dbReference type="EMBL" id="RXIH01000008">
    <property type="protein sequence ID" value="RZN57326.1"/>
    <property type="molecule type" value="Genomic_DNA"/>
</dbReference>
<dbReference type="GO" id="GO:0046872">
    <property type="term" value="F:metal ion binding"/>
    <property type="evidence" value="ECO:0007669"/>
    <property type="project" value="UniProtKB-KW"/>
</dbReference>
<evidence type="ECO:0000313" key="5">
    <source>
        <dbReference type="EMBL" id="RZN57326.1"/>
    </source>
</evidence>
<evidence type="ECO:0000313" key="6">
    <source>
        <dbReference type="EMBL" id="TDA38065.1"/>
    </source>
</evidence>
<dbReference type="PANTHER" id="PTHR43432">
    <property type="entry name" value="SLR0285 PROTEIN"/>
    <property type="match status" value="1"/>
</dbReference>
<proteinExistence type="predicted"/>
<evidence type="ECO:0000256" key="3">
    <source>
        <dbReference type="ARBA" id="ARBA00023014"/>
    </source>
</evidence>
<dbReference type="InterPro" id="IPR007197">
    <property type="entry name" value="rSAM"/>
</dbReference>
<dbReference type="SUPFAM" id="SSF102114">
    <property type="entry name" value="Radical SAM enzymes"/>
    <property type="match status" value="1"/>
</dbReference>
<dbReference type="PROSITE" id="PS51918">
    <property type="entry name" value="RADICAL_SAM"/>
    <property type="match status" value="1"/>
</dbReference>
<sequence>MPYVLHIFDPWKSPLCTCPTKYSLSPYTGCGHACRYCYITSYIRNAFNPRTKKNFLYYLKKDLTKANLSIPISISNSSDPYTPPEDKIQLTREALKLISSFNAKAIIITKSSLVVRDLDILRKGKFTVSMSITTLNNEISQKLEPHASLPYMRINALKNLCREKIPCSIRIDPIIPEINDDYNSIREIVSLAAEIGIDHIVSSTYKAKSDNFKRLLMTFPNKSEILRTLYIDKGVKIGRIRYLNEKIRFNYMKMIKELADEFGLTFSTCREGFKYLHTSKTCDGTHLIPD</sequence>
<evidence type="ECO:0000259" key="4">
    <source>
        <dbReference type="PROSITE" id="PS51918"/>
    </source>
</evidence>
<evidence type="ECO:0000256" key="1">
    <source>
        <dbReference type="ARBA" id="ARBA00022723"/>
    </source>
</evidence>
<organism evidence="5 7">
    <name type="scientific">Thermoproteota archaeon</name>
    <dbReference type="NCBI Taxonomy" id="2056631"/>
    <lineage>
        <taxon>Archaea</taxon>
        <taxon>Thermoproteota</taxon>
    </lineage>
</organism>
<feature type="domain" description="Radical SAM core" evidence="4">
    <location>
        <begin position="16"/>
        <end position="241"/>
    </location>
</feature>
<protein>
    <submittedName>
        <fullName evidence="5">Radical SAM protein</fullName>
    </submittedName>
</protein>
<comment type="caution">
    <text evidence="5">The sequence shown here is derived from an EMBL/GenBank/DDBJ whole genome shotgun (WGS) entry which is preliminary data.</text>
</comment>
<dbReference type="PANTHER" id="PTHR43432:SF3">
    <property type="entry name" value="SLR0285 PROTEIN"/>
    <property type="match status" value="1"/>
</dbReference>
<reference evidence="5 7" key="2">
    <citation type="journal article" date="2019" name="Nat. Microbiol.">
        <title>Wide diversity of methane and short-chain alkane metabolisms in uncultured archaea.</title>
        <authorList>
            <person name="Borrel G."/>
            <person name="Adam P.S."/>
            <person name="McKay L.J."/>
            <person name="Chen L.X."/>
            <person name="Sierra-Garcia I.N."/>
            <person name="Sieber C.M."/>
            <person name="Letourneur Q."/>
            <person name="Ghozlane A."/>
            <person name="Andersen G.L."/>
            <person name="Li W.J."/>
            <person name="Hallam S.J."/>
            <person name="Muyzer G."/>
            <person name="de Oliveira V.M."/>
            <person name="Inskeep W.P."/>
            <person name="Banfield J.F."/>
            <person name="Gribaldo S."/>
        </authorList>
    </citation>
    <scope>NUCLEOTIDE SEQUENCE [LARGE SCALE GENOMIC DNA]</scope>
    <source>
        <strain evidence="5">Verst-YHS</strain>
    </source>
</reference>
<accession>A0A520KGL4</accession>
<dbReference type="CDD" id="cd01335">
    <property type="entry name" value="Radical_SAM"/>
    <property type="match status" value="1"/>
</dbReference>